<evidence type="ECO:0000256" key="1">
    <source>
        <dbReference type="SAM" id="MobiDB-lite"/>
    </source>
</evidence>
<name>A0A4V3SA28_9HYME</name>
<feature type="region of interest" description="Disordered" evidence="1">
    <location>
        <begin position="420"/>
        <end position="555"/>
    </location>
</feature>
<evidence type="ECO:0000313" key="2">
    <source>
        <dbReference type="EMBL" id="TGZ47204.1"/>
    </source>
</evidence>
<keyword evidence="3" id="KW-1185">Reference proteome</keyword>
<proteinExistence type="predicted"/>
<feature type="compositionally biased region" description="Basic and acidic residues" evidence="1">
    <location>
        <begin position="491"/>
        <end position="532"/>
    </location>
</feature>
<evidence type="ECO:0000313" key="3">
    <source>
        <dbReference type="Proteomes" id="UP000310200"/>
    </source>
</evidence>
<comment type="caution">
    <text evidence="2">The sequence shown here is derived from an EMBL/GenBank/DDBJ whole genome shotgun (WGS) entry which is preliminary data.</text>
</comment>
<feature type="compositionally biased region" description="Low complexity" evidence="1">
    <location>
        <begin position="468"/>
        <end position="478"/>
    </location>
</feature>
<dbReference type="EMBL" id="QBLH01002747">
    <property type="protein sequence ID" value="TGZ47204.1"/>
    <property type="molecule type" value="Genomic_DNA"/>
</dbReference>
<accession>A0A4V3SA28</accession>
<reference evidence="2 3" key="1">
    <citation type="journal article" date="2019" name="Philos. Trans. R. Soc. Lond., B, Biol. Sci.">
        <title>Ant behaviour and brain gene expression of defending hosts depend on the ecological success of the intruding social parasite.</title>
        <authorList>
            <person name="Kaur R."/>
            <person name="Stoldt M."/>
            <person name="Jongepier E."/>
            <person name="Feldmeyer B."/>
            <person name="Menzel F."/>
            <person name="Bornberg-Bauer E."/>
            <person name="Foitzik S."/>
        </authorList>
    </citation>
    <scope>NUCLEOTIDE SEQUENCE [LARGE SCALE GENOMIC DNA]</scope>
    <source>
        <tissue evidence="2">Whole body</tissue>
    </source>
</reference>
<dbReference type="AlphaFoldDB" id="A0A4V3SA28"/>
<organism evidence="2 3">
    <name type="scientific">Temnothorax longispinosus</name>
    <dbReference type="NCBI Taxonomy" id="300112"/>
    <lineage>
        <taxon>Eukaryota</taxon>
        <taxon>Metazoa</taxon>
        <taxon>Ecdysozoa</taxon>
        <taxon>Arthropoda</taxon>
        <taxon>Hexapoda</taxon>
        <taxon>Insecta</taxon>
        <taxon>Pterygota</taxon>
        <taxon>Neoptera</taxon>
        <taxon>Endopterygota</taxon>
        <taxon>Hymenoptera</taxon>
        <taxon>Apocrita</taxon>
        <taxon>Aculeata</taxon>
        <taxon>Formicoidea</taxon>
        <taxon>Formicidae</taxon>
        <taxon>Myrmicinae</taxon>
        <taxon>Temnothorax</taxon>
    </lineage>
</organism>
<protein>
    <submittedName>
        <fullName evidence="2">Uncharacterized protein</fullName>
    </submittedName>
</protein>
<gene>
    <name evidence="2" type="ORF">DBV15_06397</name>
</gene>
<feature type="region of interest" description="Disordered" evidence="1">
    <location>
        <begin position="32"/>
        <end position="93"/>
    </location>
</feature>
<dbReference type="Proteomes" id="UP000310200">
    <property type="component" value="Unassembled WGS sequence"/>
</dbReference>
<feature type="compositionally biased region" description="Basic and acidic residues" evidence="1">
    <location>
        <begin position="433"/>
        <end position="463"/>
    </location>
</feature>
<sequence length="555" mass="63467">MPYICTRTNVRRGKAAAIEGRYTMHFANDHGTCPRTDSPRPTCEQPTSEPDQPTFEVNGIALTRITGAKRSNDPVDTQSEIEAGTSDEPADDSAIREDKLRVSTFHRRRYTGALKKRRGDAMPGCINRNDSVWSTVRAMTHPLNRIKSTSYSRDITRDDRVNRSLSAAVQTSRFMPPSVREFRSRERTPCEDCGLRFLSERLLLTIVLSTNPESRFLEHGESHRVAIEQTKYFVRYVHHRLRKPPCSLAQIPRCTLILNGVHRAFTPKSQHKRREVRRHACSFPVSLSGVPQRLDTPLRRRAVRHARTTTDLSKWILSRPHSTSRAYNPPRPRGTRRFLAATSKRCLARARLDCQQCQLEKVGPPLAAVRAKCAGRIVERYYVPEMLVAIRIKKKIARFYFSLLLAPVARRRTCSSPEETFRSRVRTCPVDPPRPRPNDPSRRYQPRSRDSCSRLHVESDLNTRRVRAATAAAASSTAGGRDSDQEACESGGRRDVEMQIGEEEGRREREMNERTRRERSRSESTEKEREGEEREEEEEERIDAKSSGTGERGVP</sequence>